<organism evidence="8">
    <name type="scientific">freshwater metagenome</name>
    <dbReference type="NCBI Taxonomy" id="449393"/>
    <lineage>
        <taxon>unclassified sequences</taxon>
        <taxon>metagenomes</taxon>
        <taxon>ecological metagenomes</taxon>
    </lineage>
</organism>
<dbReference type="PANTHER" id="PTHR13604">
    <property type="entry name" value="DC12-RELATED"/>
    <property type="match status" value="1"/>
</dbReference>
<dbReference type="PANTHER" id="PTHR13604:SF0">
    <property type="entry name" value="ABASIC SITE PROCESSING PROTEIN HMCES"/>
    <property type="match status" value="1"/>
</dbReference>
<proteinExistence type="inferred from homology"/>
<dbReference type="GO" id="GO:0008233">
    <property type="term" value="F:peptidase activity"/>
    <property type="evidence" value="ECO:0007669"/>
    <property type="project" value="UniProtKB-KW"/>
</dbReference>
<dbReference type="GO" id="GO:0016829">
    <property type="term" value="F:lyase activity"/>
    <property type="evidence" value="ECO:0007669"/>
    <property type="project" value="UniProtKB-KW"/>
</dbReference>
<dbReference type="SUPFAM" id="SSF143081">
    <property type="entry name" value="BB1717-like"/>
    <property type="match status" value="1"/>
</dbReference>
<evidence type="ECO:0000256" key="5">
    <source>
        <dbReference type="ARBA" id="ARBA00023124"/>
    </source>
</evidence>
<evidence type="ECO:0000313" key="8">
    <source>
        <dbReference type="EMBL" id="CAB4869309.1"/>
    </source>
</evidence>
<evidence type="ECO:0000256" key="6">
    <source>
        <dbReference type="ARBA" id="ARBA00023125"/>
    </source>
</evidence>
<dbReference type="InterPro" id="IPR003738">
    <property type="entry name" value="SRAP"/>
</dbReference>
<keyword evidence="7" id="KW-0456">Lyase</keyword>
<dbReference type="AlphaFoldDB" id="A0A6J7DLV8"/>
<accession>A0A6J7DLV8</accession>
<dbReference type="EMBL" id="CAFBLM010000025">
    <property type="protein sequence ID" value="CAB4869309.1"/>
    <property type="molecule type" value="Genomic_DNA"/>
</dbReference>
<dbReference type="InterPro" id="IPR036590">
    <property type="entry name" value="SRAP-like"/>
</dbReference>
<keyword evidence="3" id="KW-0227">DNA damage</keyword>
<keyword evidence="5" id="KW-0190">Covalent protein-DNA linkage</keyword>
<dbReference type="GO" id="GO:0003697">
    <property type="term" value="F:single-stranded DNA binding"/>
    <property type="evidence" value="ECO:0007669"/>
    <property type="project" value="InterPro"/>
</dbReference>
<dbReference type="GO" id="GO:0106300">
    <property type="term" value="P:protein-DNA covalent cross-linking repair"/>
    <property type="evidence" value="ECO:0007669"/>
    <property type="project" value="InterPro"/>
</dbReference>
<keyword evidence="2" id="KW-0645">Protease</keyword>
<evidence type="ECO:0000256" key="4">
    <source>
        <dbReference type="ARBA" id="ARBA00022801"/>
    </source>
</evidence>
<keyword evidence="4" id="KW-0378">Hydrolase</keyword>
<evidence type="ECO:0000256" key="2">
    <source>
        <dbReference type="ARBA" id="ARBA00022670"/>
    </source>
</evidence>
<keyword evidence="6" id="KW-0238">DNA-binding</keyword>
<dbReference type="GO" id="GO:0006508">
    <property type="term" value="P:proteolysis"/>
    <property type="evidence" value="ECO:0007669"/>
    <property type="project" value="UniProtKB-KW"/>
</dbReference>
<evidence type="ECO:0000256" key="7">
    <source>
        <dbReference type="ARBA" id="ARBA00023239"/>
    </source>
</evidence>
<name>A0A6J7DLV8_9ZZZZ</name>
<evidence type="ECO:0000256" key="1">
    <source>
        <dbReference type="ARBA" id="ARBA00008136"/>
    </source>
</evidence>
<protein>
    <submittedName>
        <fullName evidence="8">Unannotated protein</fullName>
    </submittedName>
</protein>
<comment type="similarity">
    <text evidence="1">Belongs to the SOS response-associated peptidase family.</text>
</comment>
<gene>
    <name evidence="8" type="ORF">UFOPK3401_00708</name>
</gene>
<dbReference type="Pfam" id="PF02586">
    <property type="entry name" value="SRAP"/>
    <property type="match status" value="1"/>
</dbReference>
<dbReference type="Gene3D" id="3.90.1680.10">
    <property type="entry name" value="SOS response associated peptidase-like"/>
    <property type="match status" value="1"/>
</dbReference>
<sequence>MCGRYAAGRQPDQLMEQFHVDIDATAGNAPGPSFNVAPTTNVLVVVESKEHRRQLSVMRWGLVPSWAKDTSMASRMINARAETVATKPSFRHAFAKQRCIVPADGFYEWQAGHVDSAGKPRKQPFFVRPVDGTSLPMAGLYELWHDPSKFGQDDEILITCTILTTQATDEFASIHDRMPVVIQSRNWDAWLDRDLTNKEQVASLLEPAGALELELYPVGTAVNSVRNNSVELTRPL</sequence>
<evidence type="ECO:0000256" key="3">
    <source>
        <dbReference type="ARBA" id="ARBA00022763"/>
    </source>
</evidence>
<reference evidence="8" key="1">
    <citation type="submission" date="2020-05" db="EMBL/GenBank/DDBJ databases">
        <authorList>
            <person name="Chiriac C."/>
            <person name="Salcher M."/>
            <person name="Ghai R."/>
            <person name="Kavagutti S V."/>
        </authorList>
    </citation>
    <scope>NUCLEOTIDE SEQUENCE</scope>
</reference>